<proteinExistence type="predicted"/>
<keyword evidence="3" id="KW-1185">Reference proteome</keyword>
<feature type="signal peptide" evidence="1">
    <location>
        <begin position="1"/>
        <end position="20"/>
    </location>
</feature>
<sequence length="89" mass="9661">MFCVSLFIFVVLLANFSALALPEPAESDSGSPVAKKDNSDAIFTFIKSLLNTGHAGAQIAINRVKAEAEKRKQLLDEIKQTILPKSSKQ</sequence>
<keyword evidence="1" id="KW-0732">Signal</keyword>
<reference evidence="2 3" key="2">
    <citation type="journal article" date="2010" name="Nucleic Acids Res.">
        <title>BeetleBase in 2010: revisions to provide comprehensive genomic information for Tribolium castaneum.</title>
        <authorList>
            <person name="Kim H.S."/>
            <person name="Murphy T."/>
            <person name="Xia J."/>
            <person name="Caragea D."/>
            <person name="Park Y."/>
            <person name="Beeman R.W."/>
            <person name="Lorenzen M.D."/>
            <person name="Butcher S."/>
            <person name="Manak J.R."/>
            <person name="Brown S.J."/>
        </authorList>
    </citation>
    <scope>GENOME REANNOTATION</scope>
    <source>
        <strain evidence="2 3">Georgia GA2</strain>
    </source>
</reference>
<protein>
    <submittedName>
        <fullName evidence="2">Uncharacterized protein</fullName>
    </submittedName>
</protein>
<gene>
    <name evidence="2" type="primary">GLEAN_14108</name>
    <name evidence="2" type="ORF">TcasGA2_TC014108</name>
</gene>
<name>D6WK98_TRICA</name>
<accession>D6WK98</accession>
<reference evidence="2 3" key="1">
    <citation type="journal article" date="2008" name="Nature">
        <title>The genome of the model beetle and pest Tribolium castaneum.</title>
        <authorList>
            <consortium name="Tribolium Genome Sequencing Consortium"/>
            <person name="Richards S."/>
            <person name="Gibbs R.A."/>
            <person name="Weinstock G.M."/>
            <person name="Brown S.J."/>
            <person name="Denell R."/>
            <person name="Beeman R.W."/>
            <person name="Gibbs R."/>
            <person name="Beeman R.W."/>
            <person name="Brown S.J."/>
            <person name="Bucher G."/>
            <person name="Friedrich M."/>
            <person name="Grimmelikhuijzen C.J."/>
            <person name="Klingler M."/>
            <person name="Lorenzen M."/>
            <person name="Richards S."/>
            <person name="Roth S."/>
            <person name="Schroder R."/>
            <person name="Tautz D."/>
            <person name="Zdobnov E.M."/>
            <person name="Muzny D."/>
            <person name="Gibbs R.A."/>
            <person name="Weinstock G.M."/>
            <person name="Attaway T."/>
            <person name="Bell S."/>
            <person name="Buhay C.J."/>
            <person name="Chandrabose M.N."/>
            <person name="Chavez D."/>
            <person name="Clerk-Blankenburg K.P."/>
            <person name="Cree A."/>
            <person name="Dao M."/>
            <person name="Davis C."/>
            <person name="Chacko J."/>
            <person name="Dinh H."/>
            <person name="Dugan-Rocha S."/>
            <person name="Fowler G."/>
            <person name="Garner T.T."/>
            <person name="Garnes J."/>
            <person name="Gnirke A."/>
            <person name="Hawes A."/>
            <person name="Hernandez J."/>
            <person name="Hines S."/>
            <person name="Holder M."/>
            <person name="Hume J."/>
            <person name="Jhangiani S.N."/>
            <person name="Joshi V."/>
            <person name="Khan Z.M."/>
            <person name="Jackson L."/>
            <person name="Kovar C."/>
            <person name="Kowis A."/>
            <person name="Lee S."/>
            <person name="Lewis L.R."/>
            <person name="Margolis J."/>
            <person name="Morgan M."/>
            <person name="Nazareth L.V."/>
            <person name="Nguyen N."/>
            <person name="Okwuonu G."/>
            <person name="Parker D."/>
            <person name="Richards S."/>
            <person name="Ruiz S.J."/>
            <person name="Santibanez J."/>
            <person name="Savard J."/>
            <person name="Scherer S.E."/>
            <person name="Schneider B."/>
            <person name="Sodergren E."/>
            <person name="Tautz D."/>
            <person name="Vattahil S."/>
            <person name="Villasana D."/>
            <person name="White C.S."/>
            <person name="Wright R."/>
            <person name="Park Y."/>
            <person name="Beeman R.W."/>
            <person name="Lord J."/>
            <person name="Oppert B."/>
            <person name="Lorenzen M."/>
            <person name="Brown S."/>
            <person name="Wang L."/>
            <person name="Savard J."/>
            <person name="Tautz D."/>
            <person name="Richards S."/>
            <person name="Weinstock G."/>
            <person name="Gibbs R.A."/>
            <person name="Liu Y."/>
            <person name="Worley K."/>
            <person name="Weinstock G."/>
            <person name="Elsik C.G."/>
            <person name="Reese J.T."/>
            <person name="Elhaik E."/>
            <person name="Landan G."/>
            <person name="Graur D."/>
            <person name="Arensburger P."/>
            <person name="Atkinson P."/>
            <person name="Beeman R.W."/>
            <person name="Beidler J."/>
            <person name="Brown S.J."/>
            <person name="Demuth J.P."/>
            <person name="Drury D.W."/>
            <person name="Du Y.Z."/>
            <person name="Fujiwara H."/>
            <person name="Lorenzen M."/>
            <person name="Maselli V."/>
            <person name="Osanai M."/>
            <person name="Park Y."/>
            <person name="Robertson H.M."/>
            <person name="Tu Z."/>
            <person name="Wang J.J."/>
            <person name="Wang S."/>
            <person name="Richards S."/>
            <person name="Song H."/>
            <person name="Zhang L."/>
            <person name="Sodergren E."/>
            <person name="Werner D."/>
            <person name="Stanke M."/>
            <person name="Morgenstern B."/>
            <person name="Solovyev V."/>
            <person name="Kosarev P."/>
            <person name="Brown G."/>
            <person name="Chen H.C."/>
            <person name="Ermolaeva O."/>
            <person name="Hlavina W."/>
            <person name="Kapustin Y."/>
            <person name="Kiryutin B."/>
            <person name="Kitts P."/>
            <person name="Maglott D."/>
            <person name="Pruitt K."/>
            <person name="Sapojnikov V."/>
            <person name="Souvorov A."/>
            <person name="Mackey A.J."/>
            <person name="Waterhouse R.M."/>
            <person name="Wyder S."/>
            <person name="Zdobnov E.M."/>
            <person name="Zdobnov E.M."/>
            <person name="Wyder S."/>
            <person name="Kriventseva E.V."/>
            <person name="Kadowaki T."/>
            <person name="Bork P."/>
            <person name="Aranda M."/>
            <person name="Bao R."/>
            <person name="Beermann A."/>
            <person name="Berns N."/>
            <person name="Bolognesi R."/>
            <person name="Bonneton F."/>
            <person name="Bopp D."/>
            <person name="Brown S.J."/>
            <person name="Bucher G."/>
            <person name="Butts T."/>
            <person name="Chaumot A."/>
            <person name="Denell R.E."/>
            <person name="Ferrier D.E."/>
            <person name="Friedrich M."/>
            <person name="Gordon C.M."/>
            <person name="Jindra M."/>
            <person name="Klingler M."/>
            <person name="Lan Q."/>
            <person name="Lattorff H.M."/>
            <person name="Laudet V."/>
            <person name="von Levetsow C."/>
            <person name="Liu Z."/>
            <person name="Lutz R."/>
            <person name="Lynch J.A."/>
            <person name="da Fonseca R.N."/>
            <person name="Posnien N."/>
            <person name="Reuter R."/>
            <person name="Roth S."/>
            <person name="Savard J."/>
            <person name="Schinko J.B."/>
            <person name="Schmitt C."/>
            <person name="Schoppmeier M."/>
            <person name="Schroder R."/>
            <person name="Shippy T.D."/>
            <person name="Simonnet F."/>
            <person name="Marques-Souza H."/>
            <person name="Tautz D."/>
            <person name="Tomoyasu Y."/>
            <person name="Trauner J."/>
            <person name="Van der Zee M."/>
            <person name="Vervoort M."/>
            <person name="Wittkopp N."/>
            <person name="Wimmer E.A."/>
            <person name="Yang X."/>
            <person name="Jones A.K."/>
            <person name="Sattelle D.B."/>
            <person name="Ebert P.R."/>
            <person name="Nelson D."/>
            <person name="Scott J.G."/>
            <person name="Beeman R.W."/>
            <person name="Muthukrishnan S."/>
            <person name="Kramer K.J."/>
            <person name="Arakane Y."/>
            <person name="Beeman R.W."/>
            <person name="Zhu Q."/>
            <person name="Hogenkamp D."/>
            <person name="Dixit R."/>
            <person name="Oppert B."/>
            <person name="Jiang H."/>
            <person name="Zou Z."/>
            <person name="Marshall J."/>
            <person name="Elpidina E."/>
            <person name="Vinokurov K."/>
            <person name="Oppert C."/>
            <person name="Zou Z."/>
            <person name="Evans J."/>
            <person name="Lu Z."/>
            <person name="Zhao P."/>
            <person name="Sumathipala N."/>
            <person name="Altincicek B."/>
            <person name="Vilcinskas A."/>
            <person name="Williams M."/>
            <person name="Hultmark D."/>
            <person name="Hetru C."/>
            <person name="Jiang H."/>
            <person name="Grimmelikhuijzen C.J."/>
            <person name="Hauser F."/>
            <person name="Cazzamali G."/>
            <person name="Williamson M."/>
            <person name="Park Y."/>
            <person name="Li B."/>
            <person name="Tanaka Y."/>
            <person name="Predel R."/>
            <person name="Neupert S."/>
            <person name="Schachtner J."/>
            <person name="Verleyen P."/>
            <person name="Raible F."/>
            <person name="Bork P."/>
            <person name="Friedrich M."/>
            <person name="Walden K.K."/>
            <person name="Robertson H.M."/>
            <person name="Angeli S."/>
            <person name="Foret S."/>
            <person name="Bucher G."/>
            <person name="Schuetz S."/>
            <person name="Maleszka R."/>
            <person name="Wimmer E.A."/>
            <person name="Beeman R.W."/>
            <person name="Lorenzen M."/>
            <person name="Tomoyasu Y."/>
            <person name="Miller S.C."/>
            <person name="Grossmann D."/>
            <person name="Bucher G."/>
        </authorList>
    </citation>
    <scope>NUCLEOTIDE SEQUENCE [LARGE SCALE GENOMIC DNA]</scope>
    <source>
        <strain evidence="2 3">Georgia GA2</strain>
    </source>
</reference>
<dbReference type="InParanoid" id="D6WK98"/>
<dbReference type="EMBL" id="KQ971342">
    <property type="protein sequence ID" value="EFA03963.1"/>
    <property type="molecule type" value="Genomic_DNA"/>
</dbReference>
<organism evidence="2 3">
    <name type="scientific">Tribolium castaneum</name>
    <name type="common">Red flour beetle</name>
    <dbReference type="NCBI Taxonomy" id="7070"/>
    <lineage>
        <taxon>Eukaryota</taxon>
        <taxon>Metazoa</taxon>
        <taxon>Ecdysozoa</taxon>
        <taxon>Arthropoda</taxon>
        <taxon>Hexapoda</taxon>
        <taxon>Insecta</taxon>
        <taxon>Pterygota</taxon>
        <taxon>Neoptera</taxon>
        <taxon>Endopterygota</taxon>
        <taxon>Coleoptera</taxon>
        <taxon>Polyphaga</taxon>
        <taxon>Cucujiformia</taxon>
        <taxon>Tenebrionidae</taxon>
        <taxon>Tenebrionidae incertae sedis</taxon>
        <taxon>Tribolium</taxon>
    </lineage>
</organism>
<evidence type="ECO:0000256" key="1">
    <source>
        <dbReference type="SAM" id="SignalP"/>
    </source>
</evidence>
<dbReference type="AlphaFoldDB" id="D6WK98"/>
<evidence type="ECO:0000313" key="3">
    <source>
        <dbReference type="Proteomes" id="UP000007266"/>
    </source>
</evidence>
<feature type="chain" id="PRO_5003089229" evidence="1">
    <location>
        <begin position="21"/>
        <end position="89"/>
    </location>
</feature>
<dbReference type="Proteomes" id="UP000007266">
    <property type="component" value="Linkage group 5"/>
</dbReference>
<evidence type="ECO:0000313" key="2">
    <source>
        <dbReference type="EMBL" id="EFA03963.1"/>
    </source>
</evidence>
<dbReference type="HOGENOM" id="CLU_2457714_0_0_1"/>